<protein>
    <submittedName>
        <fullName evidence="1">Uncharacterized protein</fullName>
    </submittedName>
</protein>
<proteinExistence type="predicted"/>
<evidence type="ECO:0000313" key="2">
    <source>
        <dbReference type="Proteomes" id="UP000231791"/>
    </source>
</evidence>
<dbReference type="Proteomes" id="UP000231791">
    <property type="component" value="Chromosome"/>
</dbReference>
<evidence type="ECO:0000313" key="1">
    <source>
        <dbReference type="EMBL" id="ATZ22510.1"/>
    </source>
</evidence>
<name>A0A2K8P8R3_STRLA</name>
<dbReference type="KEGG" id="slx:SLAV_02995"/>
<reference evidence="1 2" key="1">
    <citation type="submission" date="2017-11" db="EMBL/GenBank/DDBJ databases">
        <title>Complete genome sequence of Streptomyces lavendulae subsp. lavendulae CCM 3239 (formerly 'Streptomyces aureofaciens CCM 3239'), the producer of the angucycline-type antibiotic auricin.</title>
        <authorList>
            <person name="Busche T."/>
            <person name="Novakova R."/>
            <person name="Al'Dilaimi A."/>
            <person name="Homerova D."/>
            <person name="Feckova L."/>
            <person name="Rezuchova B."/>
            <person name="Mingyar E."/>
            <person name="Csolleiova D."/>
            <person name="Bekeova C."/>
            <person name="Winkler A."/>
            <person name="Sevcikova B."/>
            <person name="Kalinowski J."/>
            <person name="Kormanec J."/>
            <person name="Ruckert C."/>
        </authorList>
    </citation>
    <scope>NUCLEOTIDE SEQUENCE [LARGE SCALE GENOMIC DNA]</scope>
    <source>
        <strain evidence="1 2">CCM 3239</strain>
    </source>
</reference>
<organism evidence="1 2">
    <name type="scientific">Streptomyces lavendulae subsp. lavendulae</name>
    <dbReference type="NCBI Taxonomy" id="58340"/>
    <lineage>
        <taxon>Bacteria</taxon>
        <taxon>Bacillati</taxon>
        <taxon>Actinomycetota</taxon>
        <taxon>Actinomycetes</taxon>
        <taxon>Kitasatosporales</taxon>
        <taxon>Streptomycetaceae</taxon>
        <taxon>Streptomyces</taxon>
    </lineage>
</organism>
<accession>A0A2K8P8R3</accession>
<dbReference type="AlphaFoldDB" id="A0A2K8P8R3"/>
<keyword evidence="2" id="KW-1185">Reference proteome</keyword>
<gene>
    <name evidence="1" type="ORF">SLAV_02995</name>
</gene>
<sequence>MIIVNDQPLREPTLLILTAIADAPRVLAGLDAMFWARLTVSSLRAASGNGGAGPCSWWARRAS</sequence>
<dbReference type="EMBL" id="CP024985">
    <property type="protein sequence ID" value="ATZ22510.1"/>
    <property type="molecule type" value="Genomic_DNA"/>
</dbReference>